<accession>A0A1H9S8L8</accession>
<proteinExistence type="predicted"/>
<dbReference type="SUPFAM" id="SSF58113">
    <property type="entry name" value="Apolipoprotein A-I"/>
    <property type="match status" value="1"/>
</dbReference>
<dbReference type="RefSeq" id="WP_092777948.1">
    <property type="nucleotide sequence ID" value="NZ_FOGI01000005.1"/>
</dbReference>
<evidence type="ECO:0000313" key="4">
    <source>
        <dbReference type="Proteomes" id="UP000199051"/>
    </source>
</evidence>
<dbReference type="EMBL" id="FOGI01000005">
    <property type="protein sequence ID" value="SER81352.1"/>
    <property type="molecule type" value="Genomic_DNA"/>
</dbReference>
<feature type="coiled-coil region" evidence="1">
    <location>
        <begin position="316"/>
        <end position="360"/>
    </location>
</feature>
<dbReference type="Gene3D" id="1.20.120.20">
    <property type="entry name" value="Apolipoprotein"/>
    <property type="match status" value="1"/>
</dbReference>
<feature type="compositionally biased region" description="Acidic residues" evidence="2">
    <location>
        <begin position="466"/>
        <end position="476"/>
    </location>
</feature>
<keyword evidence="1" id="KW-0175">Coiled coil</keyword>
<dbReference type="Gene3D" id="1.20.5.340">
    <property type="match status" value="1"/>
</dbReference>
<evidence type="ECO:0000313" key="3">
    <source>
        <dbReference type="EMBL" id="SER81352.1"/>
    </source>
</evidence>
<evidence type="ECO:0000256" key="1">
    <source>
        <dbReference type="SAM" id="Coils"/>
    </source>
</evidence>
<dbReference type="AlphaFoldDB" id="A0A1H9S8L8"/>
<evidence type="ECO:0008006" key="5">
    <source>
        <dbReference type="Google" id="ProtNLM"/>
    </source>
</evidence>
<name>A0A1H9S8L8_9PSEU</name>
<evidence type="ECO:0000256" key="2">
    <source>
        <dbReference type="SAM" id="MobiDB-lite"/>
    </source>
</evidence>
<sequence>MNENNPTVSFDRMRNMLTRAAEIRESEQQQIFDALDEIHARLAPLESIGSVRKRLSEMPDRTEVSVLAERLDEAMGKLDAQDAAIASIGRAVESIVDKLATPFAQLDGRLDGVAGRFEGVAGRMDGLEDKLSSIHRRIDELDSHLDKQDYRLEQVPSSVHGPVRERIEILETALRGRIDEVDEGVHEHLDGTKDALARVVGEQSDAVRAAVTESGTQVRGAVTESTATVRGLVTESTTSVRTAVGESTAAVRESADSLHGAVAELRGAVGDSTNALHGQVTETSDSLHAKHDAAATALAELRGAVGESGDAVRGRLDEATDALQEALRETKETVDASDRLESLAQRLEKVTARLDEMATRLDTVEDGFTARLGELGTAVERGLSKVEGTLSHRPDADSVETLVKRGNDESVRRIGGHLDEAMATFAELMLGGGQPTPPPPTTLPRQGTRRRTNAKGPQPTDKRDDTSEDNDIAAGA</sequence>
<gene>
    <name evidence="3" type="ORF">SAMN04487818_105331</name>
</gene>
<reference evidence="4" key="1">
    <citation type="submission" date="2016-10" db="EMBL/GenBank/DDBJ databases">
        <authorList>
            <person name="Varghese N."/>
            <person name="Submissions S."/>
        </authorList>
    </citation>
    <scope>NUCLEOTIDE SEQUENCE [LARGE SCALE GENOMIC DNA]</scope>
    <source>
        <strain evidence="4">DSM 44260</strain>
    </source>
</reference>
<feature type="region of interest" description="Disordered" evidence="2">
    <location>
        <begin position="429"/>
        <end position="476"/>
    </location>
</feature>
<keyword evidence="4" id="KW-1185">Reference proteome</keyword>
<organism evidence="3 4">
    <name type="scientific">Actinokineospora terrae</name>
    <dbReference type="NCBI Taxonomy" id="155974"/>
    <lineage>
        <taxon>Bacteria</taxon>
        <taxon>Bacillati</taxon>
        <taxon>Actinomycetota</taxon>
        <taxon>Actinomycetes</taxon>
        <taxon>Pseudonocardiales</taxon>
        <taxon>Pseudonocardiaceae</taxon>
        <taxon>Actinokineospora</taxon>
    </lineage>
</organism>
<dbReference type="Proteomes" id="UP000199051">
    <property type="component" value="Unassembled WGS sequence"/>
</dbReference>
<protein>
    <recommendedName>
        <fullName evidence="5">Apolipoprotein A1/A4/E domain-containing protein</fullName>
    </recommendedName>
</protein>
<dbReference type="STRING" id="155974.SAMN04487818_105331"/>